<dbReference type="EMBL" id="JACCJC010000084">
    <property type="protein sequence ID" value="KAF6227589.1"/>
    <property type="molecule type" value="Genomic_DNA"/>
</dbReference>
<dbReference type="GeneID" id="59293755"/>
<sequence>MGLVKASVETLNDFEKEWISQKTIEPQIQILQQFESPKKVSQLSLERQELLGRLTAAEVRAITK</sequence>
<dbReference type="AlphaFoldDB" id="A0A8H6CQE7"/>
<protein>
    <submittedName>
        <fullName evidence="1">Uncharacterized protein</fullName>
    </submittedName>
</protein>
<organism evidence="1 2">
    <name type="scientific">Letharia columbiana</name>
    <dbReference type="NCBI Taxonomy" id="112416"/>
    <lineage>
        <taxon>Eukaryota</taxon>
        <taxon>Fungi</taxon>
        <taxon>Dikarya</taxon>
        <taxon>Ascomycota</taxon>
        <taxon>Pezizomycotina</taxon>
        <taxon>Lecanoromycetes</taxon>
        <taxon>OSLEUM clade</taxon>
        <taxon>Lecanoromycetidae</taxon>
        <taxon>Lecanorales</taxon>
        <taxon>Lecanorineae</taxon>
        <taxon>Parmeliaceae</taxon>
        <taxon>Letharia</taxon>
    </lineage>
</organism>
<dbReference type="Proteomes" id="UP000578531">
    <property type="component" value="Unassembled WGS sequence"/>
</dbReference>
<reference evidence="1 2" key="1">
    <citation type="journal article" date="2020" name="Genomics">
        <title>Complete, high-quality genomes from long-read metagenomic sequencing of two wolf lichen thalli reveals enigmatic genome architecture.</title>
        <authorList>
            <person name="McKenzie S.K."/>
            <person name="Walston R.F."/>
            <person name="Allen J.L."/>
        </authorList>
    </citation>
    <scope>NUCLEOTIDE SEQUENCE [LARGE SCALE GENOMIC DNA]</scope>
    <source>
        <strain evidence="1">WasteWater2</strain>
    </source>
</reference>
<comment type="caution">
    <text evidence="1">The sequence shown here is derived from an EMBL/GenBank/DDBJ whole genome shotgun (WGS) entry which is preliminary data.</text>
</comment>
<evidence type="ECO:0000313" key="1">
    <source>
        <dbReference type="EMBL" id="KAF6227589.1"/>
    </source>
</evidence>
<proteinExistence type="predicted"/>
<gene>
    <name evidence="1" type="ORF">HO173_012118</name>
</gene>
<name>A0A8H6CQE7_9LECA</name>
<keyword evidence="2" id="KW-1185">Reference proteome</keyword>
<dbReference type="RefSeq" id="XP_037159080.1">
    <property type="nucleotide sequence ID" value="XM_037313991.1"/>
</dbReference>
<accession>A0A8H6CQE7</accession>
<evidence type="ECO:0000313" key="2">
    <source>
        <dbReference type="Proteomes" id="UP000578531"/>
    </source>
</evidence>